<feature type="region of interest" description="Disordered" evidence="1">
    <location>
        <begin position="294"/>
        <end position="324"/>
    </location>
</feature>
<feature type="transmembrane region" description="Helical" evidence="2">
    <location>
        <begin position="236"/>
        <end position="260"/>
    </location>
</feature>
<keyword evidence="3" id="KW-1185">Reference proteome</keyword>
<dbReference type="GeneID" id="106052599"/>
<reference evidence="4" key="1">
    <citation type="submission" date="2025-08" db="UniProtKB">
        <authorList>
            <consortium name="RefSeq"/>
        </authorList>
    </citation>
    <scope>IDENTIFICATION</scope>
</reference>
<evidence type="ECO:0000313" key="4">
    <source>
        <dbReference type="RefSeq" id="XP_055867173.1"/>
    </source>
</evidence>
<evidence type="ECO:0000256" key="1">
    <source>
        <dbReference type="SAM" id="MobiDB-lite"/>
    </source>
</evidence>
<keyword evidence="2" id="KW-0812">Transmembrane</keyword>
<dbReference type="OrthoDB" id="10340955at2759"/>
<evidence type="ECO:0000256" key="2">
    <source>
        <dbReference type="SAM" id="Phobius"/>
    </source>
</evidence>
<proteinExistence type="predicted"/>
<dbReference type="AlphaFoldDB" id="A0A9W2YWS9"/>
<dbReference type="Proteomes" id="UP001165740">
    <property type="component" value="Chromosome 14"/>
</dbReference>
<gene>
    <name evidence="4" type="primary">LOC106052599</name>
</gene>
<accession>A0A9W2YWS9</accession>
<keyword evidence="2" id="KW-1133">Transmembrane helix</keyword>
<name>A0A9W2YWS9_BIOGL</name>
<protein>
    <submittedName>
        <fullName evidence="4">Uncharacterized protein LOC106052599</fullName>
    </submittedName>
</protein>
<evidence type="ECO:0000313" key="3">
    <source>
        <dbReference type="Proteomes" id="UP001165740"/>
    </source>
</evidence>
<dbReference type="RefSeq" id="XP_055867173.1">
    <property type="nucleotide sequence ID" value="XM_056011198.1"/>
</dbReference>
<sequence length="324" mass="36514">MHVRYDHETVTEGQTVYYNTACRLHIPLQLLSNGTYTVNVNMYPDVTGYVTDSEYGNMTSLEFVIDESSSISLEVCEDNSTSLVKKVCVVKSHDSTPPRVDKQNIMLENVESKLQGKCDLETIQNDINIVCSYEHATPEGVQCQLFLQQSENQSLIVDAVSESLVDVSNKFNSYKSLCSFVVYGDFLRPGLYSAYVSATAKEVQGRSNKNITIYFELEVKRQSESIKSQEVVYESIAMNVLFVALALAALITVAVIALVIKYKLQCQMTCPKQQSGKKADHDYEVVSDVQQCESFRQEESPMLNETQMEREERSGSEPEYIVIQ</sequence>
<keyword evidence="2" id="KW-0472">Membrane</keyword>
<organism evidence="3 4">
    <name type="scientific">Biomphalaria glabrata</name>
    <name type="common">Bloodfluke planorb</name>
    <name type="synonym">Freshwater snail</name>
    <dbReference type="NCBI Taxonomy" id="6526"/>
    <lineage>
        <taxon>Eukaryota</taxon>
        <taxon>Metazoa</taxon>
        <taxon>Spiralia</taxon>
        <taxon>Lophotrochozoa</taxon>
        <taxon>Mollusca</taxon>
        <taxon>Gastropoda</taxon>
        <taxon>Heterobranchia</taxon>
        <taxon>Euthyneura</taxon>
        <taxon>Panpulmonata</taxon>
        <taxon>Hygrophila</taxon>
        <taxon>Lymnaeoidea</taxon>
        <taxon>Planorbidae</taxon>
        <taxon>Biomphalaria</taxon>
    </lineage>
</organism>
<feature type="compositionally biased region" description="Basic and acidic residues" evidence="1">
    <location>
        <begin position="307"/>
        <end position="316"/>
    </location>
</feature>